<proteinExistence type="predicted"/>
<dbReference type="Proteomes" id="UP001150238">
    <property type="component" value="Unassembled WGS sequence"/>
</dbReference>
<feature type="compositionally biased region" description="Polar residues" evidence="1">
    <location>
        <begin position="7"/>
        <end position="16"/>
    </location>
</feature>
<dbReference type="AlphaFoldDB" id="A0A9W9AR65"/>
<reference evidence="2" key="1">
    <citation type="submission" date="2022-08" db="EMBL/GenBank/DDBJ databases">
        <authorList>
            <consortium name="DOE Joint Genome Institute"/>
            <person name="Min B."/>
            <person name="Riley R."/>
            <person name="Sierra-Patev S."/>
            <person name="Naranjo-Ortiz M."/>
            <person name="Looney B."/>
            <person name="Konkel Z."/>
            <person name="Slot J.C."/>
            <person name="Sakamoto Y."/>
            <person name="Steenwyk J.L."/>
            <person name="Rokas A."/>
            <person name="Carro J."/>
            <person name="Camarero S."/>
            <person name="Ferreira P."/>
            <person name="Molpeceres G."/>
            <person name="Ruiz-Duenas F.J."/>
            <person name="Serrano A."/>
            <person name="Henrissat B."/>
            <person name="Drula E."/>
            <person name="Hughes K.W."/>
            <person name="Mata J.L."/>
            <person name="Ishikawa N.K."/>
            <person name="Vargas-Isla R."/>
            <person name="Ushijima S."/>
            <person name="Smith C.A."/>
            <person name="Ahrendt S."/>
            <person name="Andreopoulos W."/>
            <person name="He G."/>
            <person name="Labutti K."/>
            <person name="Lipzen A."/>
            <person name="Ng V."/>
            <person name="Sandor L."/>
            <person name="Barry K."/>
            <person name="Martinez A.T."/>
            <person name="Xiao Y."/>
            <person name="Gibbons J.G."/>
            <person name="Terashima K."/>
            <person name="Hibbett D.S."/>
            <person name="Grigoriev I.V."/>
        </authorList>
    </citation>
    <scope>NUCLEOTIDE SEQUENCE</scope>
    <source>
        <strain evidence="2">Sp2 HRB7682 ss15</strain>
    </source>
</reference>
<evidence type="ECO:0000313" key="3">
    <source>
        <dbReference type="Proteomes" id="UP001150238"/>
    </source>
</evidence>
<feature type="region of interest" description="Disordered" evidence="1">
    <location>
        <begin position="29"/>
        <end position="50"/>
    </location>
</feature>
<dbReference type="EMBL" id="JANVFS010000009">
    <property type="protein sequence ID" value="KAJ4487251.1"/>
    <property type="molecule type" value="Genomic_DNA"/>
</dbReference>
<feature type="region of interest" description="Disordered" evidence="1">
    <location>
        <begin position="1"/>
        <end position="20"/>
    </location>
</feature>
<protein>
    <submittedName>
        <fullName evidence="2">Uncharacterized protein</fullName>
    </submittedName>
</protein>
<evidence type="ECO:0000313" key="2">
    <source>
        <dbReference type="EMBL" id="KAJ4487251.1"/>
    </source>
</evidence>
<sequence length="50" mass="5199">MSKQSDEPTSPNSPQAPQLLHKLWDLDLGNVGASPCVQPSAAPPLPPPAI</sequence>
<comment type="caution">
    <text evidence="2">The sequence shown here is derived from an EMBL/GenBank/DDBJ whole genome shotgun (WGS) entry which is preliminary data.</text>
</comment>
<organism evidence="2 3">
    <name type="scientific">Lentinula lateritia</name>
    <dbReference type="NCBI Taxonomy" id="40482"/>
    <lineage>
        <taxon>Eukaryota</taxon>
        <taxon>Fungi</taxon>
        <taxon>Dikarya</taxon>
        <taxon>Basidiomycota</taxon>
        <taxon>Agaricomycotina</taxon>
        <taxon>Agaricomycetes</taxon>
        <taxon>Agaricomycetidae</taxon>
        <taxon>Agaricales</taxon>
        <taxon>Marasmiineae</taxon>
        <taxon>Omphalotaceae</taxon>
        <taxon>Lentinula</taxon>
    </lineage>
</organism>
<reference evidence="2" key="2">
    <citation type="journal article" date="2023" name="Proc. Natl. Acad. Sci. U.S.A.">
        <title>A global phylogenomic analysis of the shiitake genus Lentinula.</title>
        <authorList>
            <person name="Sierra-Patev S."/>
            <person name="Min B."/>
            <person name="Naranjo-Ortiz M."/>
            <person name="Looney B."/>
            <person name="Konkel Z."/>
            <person name="Slot J.C."/>
            <person name="Sakamoto Y."/>
            <person name="Steenwyk J.L."/>
            <person name="Rokas A."/>
            <person name="Carro J."/>
            <person name="Camarero S."/>
            <person name="Ferreira P."/>
            <person name="Molpeceres G."/>
            <person name="Ruiz-Duenas F.J."/>
            <person name="Serrano A."/>
            <person name="Henrissat B."/>
            <person name="Drula E."/>
            <person name="Hughes K.W."/>
            <person name="Mata J.L."/>
            <person name="Ishikawa N.K."/>
            <person name="Vargas-Isla R."/>
            <person name="Ushijima S."/>
            <person name="Smith C.A."/>
            <person name="Donoghue J."/>
            <person name="Ahrendt S."/>
            <person name="Andreopoulos W."/>
            <person name="He G."/>
            <person name="LaButti K."/>
            <person name="Lipzen A."/>
            <person name="Ng V."/>
            <person name="Riley R."/>
            <person name="Sandor L."/>
            <person name="Barry K."/>
            <person name="Martinez A.T."/>
            <person name="Xiao Y."/>
            <person name="Gibbons J.G."/>
            <person name="Terashima K."/>
            <person name="Grigoriev I.V."/>
            <person name="Hibbett D."/>
        </authorList>
    </citation>
    <scope>NUCLEOTIDE SEQUENCE</scope>
    <source>
        <strain evidence="2">Sp2 HRB7682 ss15</strain>
    </source>
</reference>
<feature type="compositionally biased region" description="Pro residues" evidence="1">
    <location>
        <begin position="41"/>
        <end position="50"/>
    </location>
</feature>
<gene>
    <name evidence="2" type="ORF">C8J55DRAFT_558314</name>
</gene>
<name>A0A9W9AR65_9AGAR</name>
<evidence type="ECO:0000256" key="1">
    <source>
        <dbReference type="SAM" id="MobiDB-lite"/>
    </source>
</evidence>
<accession>A0A9W9AR65</accession>